<dbReference type="RefSeq" id="WP_077806927.1">
    <property type="nucleotide sequence ID" value="NZ_BJXS01000007.1"/>
</dbReference>
<evidence type="ECO:0000313" key="2">
    <source>
        <dbReference type="Proteomes" id="UP000188604"/>
    </source>
</evidence>
<proteinExistence type="predicted"/>
<keyword evidence="2" id="KW-1185">Reference proteome</keyword>
<dbReference type="KEGG" id="nch:A0U93_08160"/>
<dbReference type="OrthoDB" id="7282816at2"/>
<dbReference type="EMBL" id="CP014691">
    <property type="protein sequence ID" value="AQS87919.1"/>
    <property type="molecule type" value="Genomic_DNA"/>
</dbReference>
<reference evidence="1 2" key="1">
    <citation type="submission" date="2016-03" db="EMBL/GenBank/DDBJ databases">
        <title>Acetic acid bacteria sequencing.</title>
        <authorList>
            <person name="Brandt J."/>
            <person name="Jakob F."/>
            <person name="Vogel R.F."/>
        </authorList>
    </citation>
    <scope>NUCLEOTIDE SEQUENCE [LARGE SCALE GENOMIC DNA]</scope>
    <source>
        <strain evidence="1 2">NBRC 101099</strain>
    </source>
</reference>
<organism evidence="1 2">
    <name type="scientific">Neoasaia chiangmaiensis</name>
    <dbReference type="NCBI Taxonomy" id="320497"/>
    <lineage>
        <taxon>Bacteria</taxon>
        <taxon>Pseudomonadati</taxon>
        <taxon>Pseudomonadota</taxon>
        <taxon>Alphaproteobacteria</taxon>
        <taxon>Acetobacterales</taxon>
        <taxon>Acetobacteraceae</taxon>
        <taxon>Neoasaia</taxon>
    </lineage>
</organism>
<dbReference type="AlphaFoldDB" id="A0A1U9KQB7"/>
<dbReference type="STRING" id="320497.A0U93_08160"/>
<name>A0A1U9KQB7_9PROT</name>
<evidence type="ECO:0000313" key="1">
    <source>
        <dbReference type="EMBL" id="AQS87919.1"/>
    </source>
</evidence>
<accession>A0A1U9KQB7</accession>
<dbReference type="Proteomes" id="UP000188604">
    <property type="component" value="Chromosome"/>
</dbReference>
<protein>
    <submittedName>
        <fullName evidence="1">Uncharacterized protein</fullName>
    </submittedName>
</protein>
<gene>
    <name evidence="1" type="ORF">A0U93_08160</name>
</gene>
<sequence length="147" mass="16450">MEAGQTAGERLRASWVRRAKRIFLDHLALTANVTASARVAGVVRGTIYLWRETDEDFARGWADALEAAVDALEGEARRRALSGYEEPVLSGGKLVVDDHGSPMMRRRYSDGLMRFLLRAHRPSLFRDVPREGDKAVTIRIGRDDDAL</sequence>